<evidence type="ECO:0000313" key="9">
    <source>
        <dbReference type="EMBL" id="GAO31623.1"/>
    </source>
</evidence>
<dbReference type="NCBIfam" id="TIGR01065">
    <property type="entry name" value="hlyIII"/>
    <property type="match status" value="1"/>
</dbReference>
<dbReference type="GO" id="GO:0005886">
    <property type="term" value="C:plasma membrane"/>
    <property type="evidence" value="ECO:0007669"/>
    <property type="project" value="UniProtKB-SubCell"/>
</dbReference>
<keyword evidence="5 8" id="KW-1133">Transmembrane helix</keyword>
<dbReference type="OrthoDB" id="9813689at2"/>
<feature type="transmembrane region" description="Helical" evidence="8">
    <location>
        <begin position="47"/>
        <end position="67"/>
    </location>
</feature>
<keyword evidence="7" id="KW-0862">Zinc</keyword>
<keyword evidence="4 8" id="KW-0812">Transmembrane</keyword>
<evidence type="ECO:0000256" key="8">
    <source>
        <dbReference type="SAM" id="Phobius"/>
    </source>
</evidence>
<proteinExistence type="inferred from homology"/>
<dbReference type="STRING" id="1236989.JCM15548_14003"/>
<keyword evidence="6 8" id="KW-0472">Membrane</keyword>
<dbReference type="PANTHER" id="PTHR20855">
    <property type="entry name" value="ADIPOR/PROGESTIN RECEPTOR-RELATED"/>
    <property type="match status" value="1"/>
</dbReference>
<evidence type="ECO:0000256" key="6">
    <source>
        <dbReference type="ARBA" id="ARBA00023136"/>
    </source>
</evidence>
<evidence type="ECO:0000256" key="4">
    <source>
        <dbReference type="ARBA" id="ARBA00022692"/>
    </source>
</evidence>
<comment type="similarity">
    <text evidence="2">Belongs to the UPF0073 (Hly-III) family.</text>
</comment>
<sequence>MAYQPKYYSPTEERFNVWSHGLGILLSIAATIALLRSALLFGTLWHLVAYTIYGASQIAIFTASTLYHNAKTPAWRYRLNIFDHAAIYLSIAGTYTPFTLISIRGPWGWSVFVTVWLVALAGIILKLYFTGRFKLLSTIGYVAMGWIIVIAIKPLINNVPFEGLMWLAAGGILYMIGAALYQIKSIPYNHATFHFFVLAAAVCHFISIFVYTI</sequence>
<evidence type="ECO:0000256" key="3">
    <source>
        <dbReference type="ARBA" id="ARBA00022475"/>
    </source>
</evidence>
<keyword evidence="3" id="KW-1003">Cell membrane</keyword>
<keyword evidence="10" id="KW-1185">Reference proteome</keyword>
<feature type="transmembrane region" description="Helical" evidence="8">
    <location>
        <begin position="107"/>
        <end position="128"/>
    </location>
</feature>
<dbReference type="InterPro" id="IPR004254">
    <property type="entry name" value="AdipoR/HlyIII-related"/>
</dbReference>
<dbReference type="Proteomes" id="UP000032900">
    <property type="component" value="Unassembled WGS sequence"/>
</dbReference>
<comment type="caution">
    <text evidence="9">The sequence shown here is derived from an EMBL/GenBank/DDBJ whole genome shotgun (WGS) entry which is preliminary data.</text>
</comment>
<feature type="transmembrane region" description="Helical" evidence="8">
    <location>
        <begin position="21"/>
        <end position="41"/>
    </location>
</feature>
<feature type="binding site" evidence="7">
    <location>
        <position position="190"/>
    </location>
    <ligand>
        <name>Zn(2+)</name>
        <dbReference type="ChEBI" id="CHEBI:29105"/>
    </ligand>
</feature>
<dbReference type="GO" id="GO:0140911">
    <property type="term" value="F:pore-forming activity"/>
    <property type="evidence" value="ECO:0007669"/>
    <property type="project" value="InterPro"/>
</dbReference>
<evidence type="ECO:0000256" key="5">
    <source>
        <dbReference type="ARBA" id="ARBA00022989"/>
    </source>
</evidence>
<feature type="transmembrane region" description="Helical" evidence="8">
    <location>
        <begin position="193"/>
        <end position="212"/>
    </location>
</feature>
<dbReference type="Pfam" id="PF03006">
    <property type="entry name" value="HlyIII"/>
    <property type="match status" value="1"/>
</dbReference>
<reference evidence="9 10" key="1">
    <citation type="journal article" date="2015" name="Microbes Environ.">
        <title>Distribution and evolution of nitrogen fixation genes in the phylum bacteroidetes.</title>
        <authorList>
            <person name="Inoue J."/>
            <person name="Oshima K."/>
            <person name="Suda W."/>
            <person name="Sakamoto M."/>
            <person name="Iino T."/>
            <person name="Noda S."/>
            <person name="Hongoh Y."/>
            <person name="Hattori M."/>
            <person name="Ohkuma M."/>
        </authorList>
    </citation>
    <scope>NUCLEOTIDE SEQUENCE [LARGE SCALE GENOMIC DNA]</scope>
    <source>
        <strain evidence="9">JCM 15548</strain>
    </source>
</reference>
<dbReference type="PANTHER" id="PTHR20855:SF3">
    <property type="entry name" value="LD03007P"/>
    <property type="match status" value="1"/>
</dbReference>
<keyword evidence="7" id="KW-0479">Metal-binding</keyword>
<organism evidence="9 10">
    <name type="scientific">Geofilum rubicundum JCM 15548</name>
    <dbReference type="NCBI Taxonomy" id="1236989"/>
    <lineage>
        <taxon>Bacteria</taxon>
        <taxon>Pseudomonadati</taxon>
        <taxon>Bacteroidota</taxon>
        <taxon>Bacteroidia</taxon>
        <taxon>Marinilabiliales</taxon>
        <taxon>Marinilabiliaceae</taxon>
        <taxon>Geofilum</taxon>
    </lineage>
</organism>
<feature type="transmembrane region" description="Helical" evidence="8">
    <location>
        <begin position="135"/>
        <end position="152"/>
    </location>
</feature>
<dbReference type="AlphaFoldDB" id="A0A0E9M202"/>
<dbReference type="EMBL" id="BAZW01000054">
    <property type="protein sequence ID" value="GAO31623.1"/>
    <property type="molecule type" value="Genomic_DNA"/>
</dbReference>
<evidence type="ECO:0000256" key="2">
    <source>
        <dbReference type="ARBA" id="ARBA00008488"/>
    </source>
</evidence>
<protein>
    <submittedName>
        <fullName evidence="9">Predicted membrane protein hemolysin III homolog</fullName>
    </submittedName>
</protein>
<feature type="binding site" evidence="7">
    <location>
        <position position="194"/>
    </location>
    <ligand>
        <name>Zn(2+)</name>
        <dbReference type="ChEBI" id="CHEBI:29105"/>
    </ligand>
</feature>
<name>A0A0E9M202_9BACT</name>
<feature type="transmembrane region" description="Helical" evidence="8">
    <location>
        <begin position="79"/>
        <end position="101"/>
    </location>
</feature>
<evidence type="ECO:0000256" key="1">
    <source>
        <dbReference type="ARBA" id="ARBA00004651"/>
    </source>
</evidence>
<dbReference type="RefSeq" id="WP_062127837.1">
    <property type="nucleotide sequence ID" value="NZ_BAZW01000054.1"/>
</dbReference>
<dbReference type="InterPro" id="IPR005744">
    <property type="entry name" value="Hy-lIII"/>
</dbReference>
<feature type="binding site" evidence="7">
    <location>
        <position position="68"/>
    </location>
    <ligand>
        <name>Zn(2+)</name>
        <dbReference type="ChEBI" id="CHEBI:29105"/>
    </ligand>
</feature>
<gene>
    <name evidence="9" type="ORF">JCM15548_14003</name>
</gene>
<comment type="subcellular location">
    <subcellularLocation>
        <location evidence="1">Cell membrane</location>
        <topology evidence="1">Multi-pass membrane protein</topology>
    </subcellularLocation>
</comment>
<evidence type="ECO:0000313" key="10">
    <source>
        <dbReference type="Proteomes" id="UP000032900"/>
    </source>
</evidence>
<accession>A0A0E9M202</accession>
<evidence type="ECO:0000256" key="7">
    <source>
        <dbReference type="PIRSR" id="PIRSR604254-1"/>
    </source>
</evidence>
<feature type="transmembrane region" description="Helical" evidence="8">
    <location>
        <begin position="164"/>
        <end position="181"/>
    </location>
</feature>
<dbReference type="GO" id="GO:0046872">
    <property type="term" value="F:metal ion binding"/>
    <property type="evidence" value="ECO:0007669"/>
    <property type="project" value="UniProtKB-KW"/>
</dbReference>